<feature type="transmembrane region" description="Helical" evidence="8">
    <location>
        <begin position="93"/>
        <end position="115"/>
    </location>
</feature>
<dbReference type="Gene3D" id="3.30.70.1450">
    <property type="entry name" value="Regulator of K+ conductance, C-terminal domain"/>
    <property type="match status" value="2"/>
</dbReference>
<comment type="similarity">
    <text evidence="2">Belongs to the monovalent cation:proton antiporter 2 (CPA2) transporter (TC 2.A.37) family.</text>
</comment>
<keyword evidence="6 8" id="KW-1133">Transmembrane helix</keyword>
<keyword evidence="4" id="KW-0630">Potassium</keyword>
<feature type="transmembrane region" description="Helical" evidence="8">
    <location>
        <begin position="62"/>
        <end position="81"/>
    </location>
</feature>
<feature type="transmembrane region" description="Helical" evidence="8">
    <location>
        <begin position="299"/>
        <end position="321"/>
    </location>
</feature>
<evidence type="ECO:0000256" key="5">
    <source>
        <dbReference type="ARBA" id="ARBA00022692"/>
    </source>
</evidence>
<feature type="transmembrane region" description="Helical" evidence="8">
    <location>
        <begin position="420"/>
        <end position="440"/>
    </location>
</feature>
<feature type="transmembrane region" description="Helical" evidence="8">
    <location>
        <begin position="32"/>
        <end position="50"/>
    </location>
</feature>
<evidence type="ECO:0000256" key="2">
    <source>
        <dbReference type="ARBA" id="ARBA00005551"/>
    </source>
</evidence>
<evidence type="ECO:0000256" key="7">
    <source>
        <dbReference type="ARBA" id="ARBA00023136"/>
    </source>
</evidence>
<feature type="transmembrane region" description="Helical" evidence="8">
    <location>
        <begin position="218"/>
        <end position="237"/>
    </location>
</feature>
<feature type="transmembrane region" description="Helical" evidence="8">
    <location>
        <begin position="188"/>
        <end position="211"/>
    </location>
</feature>
<feature type="transmembrane region" description="Helical" evidence="8">
    <location>
        <begin position="500"/>
        <end position="519"/>
    </location>
</feature>
<feature type="transmembrane region" description="Helical" evidence="8">
    <location>
        <begin position="152"/>
        <end position="176"/>
    </location>
</feature>
<dbReference type="PROSITE" id="PS51202">
    <property type="entry name" value="RCK_C"/>
    <property type="match status" value="2"/>
</dbReference>
<feature type="transmembrane region" description="Helical" evidence="8">
    <location>
        <begin position="363"/>
        <end position="386"/>
    </location>
</feature>
<protein>
    <submittedName>
        <fullName evidence="10">Cation:proton antiporter</fullName>
    </submittedName>
</protein>
<evidence type="ECO:0000256" key="4">
    <source>
        <dbReference type="ARBA" id="ARBA00022538"/>
    </source>
</evidence>
<sequence>MNHLPHLITDLALILGVAAVITLIFKRLQLPLILGYLVSGILISPNFKIFPPKVYEITDVQTWGEIGVIFLLFSLGLEFSFKKLAKMGGSATTAAGFEAIGMAVIGFGLGKLLHWSFMDCIFLGACLTISSSSVIVKSFADLGLKQRNFAQLVYGILVVEDLIAVVLLVLLGTFVASHSFDAGQISMSILKLGFFLIVWFVGGILFIPSLLKRAKNFLTDEILLIVAVAMCFLMVYLSSQAGFSAALGAFIMGSLLAETTKAERIEHLVIPVRDLFGAIFFVSVGMLIDLNVIKDHWLPILLITAAVIIGKSIVITLGAFISGNSLRTSIQTGMSLALIGEFSFIIASMGVKQKVVSQELYPIIITVSALTIFIAPSLTLSSTRIYNWIANKLSPKWEARLNRYSSEATALRAVSDWNHVLKFFLINTIVFSAIVIALIILNDSFVLPWLREVARGFGRATSAVLALLAMAPFLWALIVRNEKTEPFARIYTQQKYHGPIWIMRIIKVSLALLFIIGLLRSIYSLDFALMVGIALLVLLLIFRKRLQRTYDNIEDRFVKNLNNREIEEQRLLAEQAAEKKNQNLAPWDAHLTTFEVAPEAVNIIGKTLMELQWRERVGVNVAMIKRGATSIIPPDRDEKIYPFDKLFIICTDSQERRMNAILRPDKKIIESAREVEMKLDQLTIDADSPLIHKSIRESDIKNLAHGLVVGIERNGERHLNPESTWVFEEGDLLWIVGEKKLINTIAE</sequence>
<dbReference type="InterPro" id="IPR036721">
    <property type="entry name" value="RCK_C_sf"/>
</dbReference>
<feature type="transmembrane region" description="Helical" evidence="8">
    <location>
        <begin position="525"/>
        <end position="542"/>
    </location>
</feature>
<feature type="domain" description="RCK C-terminal" evidence="9">
    <location>
        <begin position="579"/>
        <end position="664"/>
    </location>
</feature>
<comment type="subcellular location">
    <subcellularLocation>
        <location evidence="1">Membrane</location>
        <topology evidence="1">Multi-pass membrane protein</topology>
    </subcellularLocation>
</comment>
<dbReference type="InterPro" id="IPR006153">
    <property type="entry name" value="Cation/H_exchanger_TM"/>
</dbReference>
<evidence type="ECO:0000256" key="3">
    <source>
        <dbReference type="ARBA" id="ARBA00022448"/>
    </source>
</evidence>
<dbReference type="SUPFAM" id="SSF116726">
    <property type="entry name" value="TrkA C-terminal domain-like"/>
    <property type="match status" value="2"/>
</dbReference>
<proteinExistence type="inferred from homology"/>
<evidence type="ECO:0000313" key="10">
    <source>
        <dbReference type="EMBL" id="WQD40308.1"/>
    </source>
</evidence>
<keyword evidence="7 8" id="KW-0472">Membrane</keyword>
<evidence type="ECO:0000256" key="1">
    <source>
        <dbReference type="ARBA" id="ARBA00004141"/>
    </source>
</evidence>
<dbReference type="InterPro" id="IPR006037">
    <property type="entry name" value="RCK_C"/>
</dbReference>
<reference evidence="10 11" key="1">
    <citation type="submission" date="2023-12" db="EMBL/GenBank/DDBJ databases">
        <title>Genome sequencing and assembly of bacterial species from a model synthetic community.</title>
        <authorList>
            <person name="Hogle S.L."/>
        </authorList>
    </citation>
    <scope>NUCLEOTIDE SEQUENCE [LARGE SCALE GENOMIC DNA]</scope>
    <source>
        <strain evidence="10 11">HAMBI_3031</strain>
    </source>
</reference>
<keyword evidence="5 8" id="KW-0812">Transmembrane</keyword>
<dbReference type="PANTHER" id="PTHR42751:SF3">
    <property type="entry name" value="SODIUM_GLUTAMATE SYMPORTER"/>
    <property type="match status" value="1"/>
</dbReference>
<dbReference type="Proteomes" id="UP001325680">
    <property type="component" value="Chromosome"/>
</dbReference>
<organism evidence="10 11">
    <name type="scientific">Niabella yanshanensis</name>
    <dbReference type="NCBI Taxonomy" id="577386"/>
    <lineage>
        <taxon>Bacteria</taxon>
        <taxon>Pseudomonadati</taxon>
        <taxon>Bacteroidota</taxon>
        <taxon>Chitinophagia</taxon>
        <taxon>Chitinophagales</taxon>
        <taxon>Chitinophagaceae</taxon>
        <taxon>Niabella</taxon>
    </lineage>
</organism>
<feature type="domain" description="RCK C-terminal" evidence="9">
    <location>
        <begin position="666"/>
        <end position="747"/>
    </location>
</feature>
<feature type="transmembrane region" description="Helical" evidence="8">
    <location>
        <begin position="460"/>
        <end position="479"/>
    </location>
</feature>
<dbReference type="InterPro" id="IPR038770">
    <property type="entry name" value="Na+/solute_symporter_sf"/>
</dbReference>
<evidence type="ECO:0000256" key="6">
    <source>
        <dbReference type="ARBA" id="ARBA00022989"/>
    </source>
</evidence>
<feature type="transmembrane region" description="Helical" evidence="8">
    <location>
        <begin position="121"/>
        <end position="140"/>
    </location>
</feature>
<evidence type="ECO:0000313" key="11">
    <source>
        <dbReference type="Proteomes" id="UP001325680"/>
    </source>
</evidence>
<keyword evidence="11" id="KW-1185">Reference proteome</keyword>
<dbReference type="Pfam" id="PF00999">
    <property type="entry name" value="Na_H_Exchanger"/>
    <property type="match status" value="1"/>
</dbReference>
<dbReference type="PANTHER" id="PTHR42751">
    <property type="entry name" value="SODIUM/HYDROGEN EXCHANGER FAMILY/TRKA DOMAIN PROTEIN"/>
    <property type="match status" value="1"/>
</dbReference>
<dbReference type="Gene3D" id="1.20.1530.20">
    <property type="match status" value="1"/>
</dbReference>
<feature type="transmembrane region" description="Helical" evidence="8">
    <location>
        <begin position="6"/>
        <end position="25"/>
    </location>
</feature>
<feature type="transmembrane region" description="Helical" evidence="8">
    <location>
        <begin position="333"/>
        <end position="351"/>
    </location>
</feature>
<keyword evidence="4" id="KW-0406">Ion transport</keyword>
<dbReference type="RefSeq" id="WP_114792012.1">
    <property type="nucleotide sequence ID" value="NZ_CP139960.1"/>
</dbReference>
<dbReference type="Pfam" id="PF02080">
    <property type="entry name" value="TrkA_C"/>
    <property type="match status" value="2"/>
</dbReference>
<accession>A0ABZ0WAI5</accession>
<dbReference type="EMBL" id="CP139960">
    <property type="protein sequence ID" value="WQD40308.1"/>
    <property type="molecule type" value="Genomic_DNA"/>
</dbReference>
<evidence type="ECO:0000256" key="8">
    <source>
        <dbReference type="SAM" id="Phobius"/>
    </source>
</evidence>
<evidence type="ECO:0000259" key="9">
    <source>
        <dbReference type="PROSITE" id="PS51202"/>
    </source>
</evidence>
<keyword evidence="3" id="KW-0813">Transport</keyword>
<name>A0ABZ0WAI5_9BACT</name>
<gene>
    <name evidence="10" type="ORF">U0035_09145</name>
</gene>
<keyword evidence="4" id="KW-0633">Potassium transport</keyword>